<accession>A0A9X7ZIJ4</accession>
<feature type="signal peptide" evidence="1">
    <location>
        <begin position="1"/>
        <end position="36"/>
    </location>
</feature>
<dbReference type="Proteomes" id="UP000825008">
    <property type="component" value="Chromosome"/>
</dbReference>
<dbReference type="AlphaFoldDB" id="A0A9X7ZIJ4"/>
<evidence type="ECO:0000313" key="2">
    <source>
        <dbReference type="EMBL" id="QZA09622.1"/>
    </source>
</evidence>
<dbReference type="EMBL" id="CP080997">
    <property type="protein sequence ID" value="QZA09622.1"/>
    <property type="molecule type" value="Genomic_DNA"/>
</dbReference>
<reference evidence="2" key="1">
    <citation type="submission" date="2021-08" db="EMBL/GenBank/DDBJ databases">
        <title>Whole genome sequencing of non-tuberculosis mycobacteria type-strains.</title>
        <authorList>
            <person name="Igarashi Y."/>
            <person name="Osugi A."/>
            <person name="Mitarai S."/>
        </authorList>
    </citation>
    <scope>NUCLEOTIDE SEQUENCE</scope>
    <source>
        <strain evidence="2">JCM 30995</strain>
    </source>
</reference>
<evidence type="ECO:0000313" key="3">
    <source>
        <dbReference type="Proteomes" id="UP000825008"/>
    </source>
</evidence>
<gene>
    <name evidence="2" type="ORF">K3U94_10590</name>
</gene>
<keyword evidence="1" id="KW-0732">Signal</keyword>
<dbReference type="RefSeq" id="WP_220696436.1">
    <property type="nucleotide sequence ID" value="NZ_CP080997.1"/>
</dbReference>
<protein>
    <submittedName>
        <fullName evidence="2">DUF732 domain-containing protein</fullName>
    </submittedName>
</protein>
<proteinExistence type="predicted"/>
<sequence>MTVSTKGTAMGRIAKVLNAGVAAAGLLLGTAGVAQADEQSYLDQLNETGAANVYSSSANRLTIGRKICDNIRLDGDPRAGFNYVTNAKVSQQLIDIAQHELCPDTIGSAQ</sequence>
<organism evidence="2 3">
    <name type="scientific">Mycolicibacter heraklionensis</name>
    <dbReference type="NCBI Taxonomy" id="512402"/>
    <lineage>
        <taxon>Bacteria</taxon>
        <taxon>Bacillati</taxon>
        <taxon>Actinomycetota</taxon>
        <taxon>Actinomycetes</taxon>
        <taxon>Mycobacteriales</taxon>
        <taxon>Mycobacteriaceae</taxon>
        <taxon>Mycolicibacter</taxon>
    </lineage>
</organism>
<dbReference type="KEGG" id="mher:K3U94_10590"/>
<name>A0A9X7ZIJ4_9MYCO</name>
<evidence type="ECO:0000256" key="1">
    <source>
        <dbReference type="SAM" id="SignalP"/>
    </source>
</evidence>
<feature type="chain" id="PRO_5040813465" evidence="1">
    <location>
        <begin position="37"/>
        <end position="110"/>
    </location>
</feature>